<accession>A0ABM4CE59</accession>
<dbReference type="InterPro" id="IPR001791">
    <property type="entry name" value="Laminin_G"/>
</dbReference>
<proteinExistence type="predicted"/>
<dbReference type="SMART" id="SM00282">
    <property type="entry name" value="LamG"/>
    <property type="match status" value="2"/>
</dbReference>
<dbReference type="Gene3D" id="2.10.25.10">
    <property type="entry name" value="Laminin"/>
    <property type="match status" value="1"/>
</dbReference>
<dbReference type="PROSITE" id="PS50026">
    <property type="entry name" value="EGF_3"/>
    <property type="match status" value="1"/>
</dbReference>
<evidence type="ECO:0000256" key="4">
    <source>
        <dbReference type="SAM" id="SignalP"/>
    </source>
</evidence>
<dbReference type="PROSITE" id="PS50025">
    <property type="entry name" value="LAM_G_DOMAIN"/>
    <property type="match status" value="2"/>
</dbReference>
<feature type="transmembrane region" description="Helical" evidence="3">
    <location>
        <begin position="490"/>
        <end position="513"/>
    </location>
</feature>
<name>A0ABM4CE59_HYDVU</name>
<keyword evidence="3" id="KW-1133">Transmembrane helix</keyword>
<keyword evidence="4" id="KW-0732">Signal</keyword>
<dbReference type="InterPro" id="IPR013320">
    <property type="entry name" value="ConA-like_dom_sf"/>
</dbReference>
<evidence type="ECO:0000259" key="6">
    <source>
        <dbReference type="PROSITE" id="PS50026"/>
    </source>
</evidence>
<evidence type="ECO:0000256" key="1">
    <source>
        <dbReference type="ARBA" id="ARBA00023157"/>
    </source>
</evidence>
<dbReference type="InterPro" id="IPR000742">
    <property type="entry name" value="EGF"/>
</dbReference>
<evidence type="ECO:0000256" key="2">
    <source>
        <dbReference type="PROSITE-ProRule" id="PRU00076"/>
    </source>
</evidence>
<sequence>MYSLTMLFVASLLFSVKSYTFIDLKTSYIKYKQWPAHQYGDLTFRFKTSSPYGLLLYSDNSKSKVSTSQNFIKLQLTKGELEFTVQHGSEDYKSKKSVTIGKNLNDLTWHEVNITRNERETIIVLNKLIEKYLQNDGEYDELDLNSDIYLGGVSDQLATNIVDGAVLAMPSRFVGCVEDFRFKGKNNFGVWEEFDNQTLSSEGVKDGCLDACTTNTCENNGHCINYFTSAKCDCVGTGYFGSNCSKERDSIQLDGHGYIDVELPDPLKSTIENTIIMRFKTRSDGLLLVAYSKSDHIMIELYHGIVRMSIDLGGGYHLLEIADILFNDGGWHLVSLKRNGREFALTVDKKYTLKKVTPGLFSKFNIQDLFIGGHPVLDTIANSKSKNNFSGCLQEVLFNEIDIVYKTLNTESSRFQMVGNIKNGCDVVKSKVLSSRDSAGPMVSKSGSVDVPVQPYFTPIKPYEVNDHITAQYAPKFIHQKSSKKLSKQIITWIIIGIIVGSIALIVAIAILVHGYKRRYSTIVLSKKDRNSNLLNNYKSSQDTIVIYKANQGLLQPRLV</sequence>
<dbReference type="PANTHER" id="PTHR15036:SF85">
    <property type="entry name" value="SP2353, ISOFORM A"/>
    <property type="match status" value="1"/>
</dbReference>
<dbReference type="InterPro" id="IPR050372">
    <property type="entry name" value="Neurexin-related_CASP"/>
</dbReference>
<evidence type="ECO:0000313" key="7">
    <source>
        <dbReference type="Proteomes" id="UP001652625"/>
    </source>
</evidence>
<keyword evidence="7" id="KW-1185">Reference proteome</keyword>
<keyword evidence="1" id="KW-1015">Disulfide bond</keyword>
<keyword evidence="2" id="KW-0245">EGF-like domain</keyword>
<feature type="signal peptide" evidence="4">
    <location>
        <begin position="1"/>
        <end position="18"/>
    </location>
</feature>
<dbReference type="Pfam" id="PF02210">
    <property type="entry name" value="Laminin_G_2"/>
    <property type="match status" value="2"/>
</dbReference>
<feature type="domain" description="Laminin G" evidence="5">
    <location>
        <begin position="11"/>
        <end position="208"/>
    </location>
</feature>
<organism evidence="7 8">
    <name type="scientific">Hydra vulgaris</name>
    <name type="common">Hydra</name>
    <name type="synonym">Hydra attenuata</name>
    <dbReference type="NCBI Taxonomy" id="6087"/>
    <lineage>
        <taxon>Eukaryota</taxon>
        <taxon>Metazoa</taxon>
        <taxon>Cnidaria</taxon>
        <taxon>Hydrozoa</taxon>
        <taxon>Hydroidolina</taxon>
        <taxon>Anthoathecata</taxon>
        <taxon>Aplanulata</taxon>
        <taxon>Hydridae</taxon>
        <taxon>Hydra</taxon>
    </lineage>
</organism>
<feature type="domain" description="EGF-like" evidence="6">
    <location>
        <begin position="209"/>
        <end position="245"/>
    </location>
</feature>
<dbReference type="SUPFAM" id="SSF49899">
    <property type="entry name" value="Concanavalin A-like lectins/glucanases"/>
    <property type="match status" value="2"/>
</dbReference>
<dbReference type="GeneID" id="100206112"/>
<dbReference type="CDD" id="cd00054">
    <property type="entry name" value="EGF_CA"/>
    <property type="match status" value="1"/>
</dbReference>
<evidence type="ECO:0000259" key="5">
    <source>
        <dbReference type="PROSITE" id="PS50025"/>
    </source>
</evidence>
<protein>
    <submittedName>
        <fullName evidence="8">Neurexin-1b isoform X5</fullName>
    </submittedName>
</protein>
<dbReference type="Proteomes" id="UP001652625">
    <property type="component" value="Chromosome 08"/>
</dbReference>
<keyword evidence="3" id="KW-0812">Transmembrane</keyword>
<evidence type="ECO:0000313" key="8">
    <source>
        <dbReference type="RefSeq" id="XP_065659954.1"/>
    </source>
</evidence>
<reference evidence="8" key="1">
    <citation type="submission" date="2025-08" db="UniProtKB">
        <authorList>
            <consortium name="RefSeq"/>
        </authorList>
    </citation>
    <scope>IDENTIFICATION</scope>
</reference>
<feature type="domain" description="Laminin G" evidence="5">
    <location>
        <begin position="250"/>
        <end position="425"/>
    </location>
</feature>
<dbReference type="CDD" id="cd00110">
    <property type="entry name" value="LamG"/>
    <property type="match status" value="2"/>
</dbReference>
<dbReference type="Gene3D" id="2.60.120.200">
    <property type="match status" value="2"/>
</dbReference>
<dbReference type="RefSeq" id="XP_065659954.1">
    <property type="nucleotide sequence ID" value="XM_065803882.1"/>
</dbReference>
<dbReference type="PANTHER" id="PTHR15036">
    <property type="entry name" value="PIKACHURIN-LIKE PROTEIN"/>
    <property type="match status" value="1"/>
</dbReference>
<feature type="chain" id="PRO_5046926198" evidence="4">
    <location>
        <begin position="19"/>
        <end position="560"/>
    </location>
</feature>
<keyword evidence="3" id="KW-0472">Membrane</keyword>
<gene>
    <name evidence="8" type="primary">LOC100206112</name>
</gene>
<comment type="caution">
    <text evidence="2">Lacks conserved residue(s) required for the propagation of feature annotation.</text>
</comment>
<evidence type="ECO:0000256" key="3">
    <source>
        <dbReference type="SAM" id="Phobius"/>
    </source>
</evidence>